<protein>
    <submittedName>
        <fullName evidence="1">Uncharacterized protein</fullName>
    </submittedName>
</protein>
<evidence type="ECO:0000313" key="1">
    <source>
        <dbReference type="EMBL" id="KAK9987848.1"/>
    </source>
</evidence>
<dbReference type="InterPro" id="IPR036691">
    <property type="entry name" value="Endo/exonu/phosph_ase_sf"/>
</dbReference>
<sequence>MDVQLRVVSSSLNHVDAIINEGKENTWRFTGLYGDPNTSNRNISWNLLRNLNTQFAYPWLCAGDLNEILKSYEKLGGRPRPVVQMQEFRDVIDECGFRDLGFIGNKFTWHKNVMGGDTVWERLDRAVANGDWEALFPASKVSHLECGCSDHKPIVIHPLGVPIRRNKPWRFEQVWLQDEGCHVTVEGVWSSVQSNMSPLVSVKTKLERIQVGLKHWSRSSFGNITKQIAIVRKNLRDAD</sequence>
<dbReference type="Gene3D" id="3.60.10.10">
    <property type="entry name" value="Endonuclease/exonuclease/phosphatase"/>
    <property type="match status" value="1"/>
</dbReference>
<dbReference type="PANTHER" id="PTHR33710:SF62">
    <property type="entry name" value="DUF4283 DOMAIN PROTEIN"/>
    <property type="match status" value="1"/>
</dbReference>
<evidence type="ECO:0000313" key="2">
    <source>
        <dbReference type="Proteomes" id="UP001459277"/>
    </source>
</evidence>
<dbReference type="AlphaFoldDB" id="A0AAW2BQB8"/>
<dbReference type="PANTHER" id="PTHR33710">
    <property type="entry name" value="BNAC02G09200D PROTEIN"/>
    <property type="match status" value="1"/>
</dbReference>
<dbReference type="Proteomes" id="UP001459277">
    <property type="component" value="Unassembled WGS sequence"/>
</dbReference>
<keyword evidence="2" id="KW-1185">Reference proteome</keyword>
<dbReference type="SUPFAM" id="SSF56219">
    <property type="entry name" value="DNase I-like"/>
    <property type="match status" value="1"/>
</dbReference>
<organism evidence="1 2">
    <name type="scientific">Lithocarpus litseifolius</name>
    <dbReference type="NCBI Taxonomy" id="425828"/>
    <lineage>
        <taxon>Eukaryota</taxon>
        <taxon>Viridiplantae</taxon>
        <taxon>Streptophyta</taxon>
        <taxon>Embryophyta</taxon>
        <taxon>Tracheophyta</taxon>
        <taxon>Spermatophyta</taxon>
        <taxon>Magnoliopsida</taxon>
        <taxon>eudicotyledons</taxon>
        <taxon>Gunneridae</taxon>
        <taxon>Pentapetalae</taxon>
        <taxon>rosids</taxon>
        <taxon>fabids</taxon>
        <taxon>Fagales</taxon>
        <taxon>Fagaceae</taxon>
        <taxon>Lithocarpus</taxon>
    </lineage>
</organism>
<gene>
    <name evidence="1" type="ORF">SO802_028087</name>
</gene>
<name>A0AAW2BQB8_9ROSI</name>
<proteinExistence type="predicted"/>
<reference evidence="1 2" key="1">
    <citation type="submission" date="2024-01" db="EMBL/GenBank/DDBJ databases">
        <title>A telomere-to-telomere, gap-free genome of sweet tea (Lithocarpus litseifolius).</title>
        <authorList>
            <person name="Zhou J."/>
        </authorList>
    </citation>
    <scope>NUCLEOTIDE SEQUENCE [LARGE SCALE GENOMIC DNA]</scope>
    <source>
        <strain evidence="1">Zhou-2022a</strain>
        <tissue evidence="1">Leaf</tissue>
    </source>
</reference>
<comment type="caution">
    <text evidence="1">The sequence shown here is derived from an EMBL/GenBank/DDBJ whole genome shotgun (WGS) entry which is preliminary data.</text>
</comment>
<accession>A0AAW2BQB8</accession>
<dbReference type="EMBL" id="JAZDWU010000010">
    <property type="protein sequence ID" value="KAK9987848.1"/>
    <property type="molecule type" value="Genomic_DNA"/>
</dbReference>